<reference evidence="1" key="1">
    <citation type="submission" date="2018-02" db="EMBL/GenBank/DDBJ databases">
        <authorList>
            <person name="Cohen D.B."/>
            <person name="Kent A.D."/>
        </authorList>
    </citation>
    <scope>NUCLEOTIDE SEQUENCE</scope>
</reference>
<gene>
    <name evidence="1" type="ORF">FSB_LOCUS55233</name>
</gene>
<dbReference type="EMBL" id="OIVN01006189">
    <property type="protein sequence ID" value="SPD27351.1"/>
    <property type="molecule type" value="Genomic_DNA"/>
</dbReference>
<dbReference type="AlphaFoldDB" id="A0A2N9ITL5"/>
<organism evidence="1">
    <name type="scientific">Fagus sylvatica</name>
    <name type="common">Beechnut</name>
    <dbReference type="NCBI Taxonomy" id="28930"/>
    <lineage>
        <taxon>Eukaryota</taxon>
        <taxon>Viridiplantae</taxon>
        <taxon>Streptophyta</taxon>
        <taxon>Embryophyta</taxon>
        <taxon>Tracheophyta</taxon>
        <taxon>Spermatophyta</taxon>
        <taxon>Magnoliopsida</taxon>
        <taxon>eudicotyledons</taxon>
        <taxon>Gunneridae</taxon>
        <taxon>Pentapetalae</taxon>
        <taxon>rosids</taxon>
        <taxon>fabids</taxon>
        <taxon>Fagales</taxon>
        <taxon>Fagaceae</taxon>
        <taxon>Fagus</taxon>
    </lineage>
</organism>
<name>A0A2N9ITL5_FAGSY</name>
<proteinExistence type="predicted"/>
<evidence type="ECO:0000313" key="1">
    <source>
        <dbReference type="EMBL" id="SPD27351.1"/>
    </source>
</evidence>
<accession>A0A2N9ITL5</accession>
<protein>
    <submittedName>
        <fullName evidence="1">Uncharacterized protein</fullName>
    </submittedName>
</protein>
<sequence length="56" mass="6135">MDAAQSEKAPIFGESLDPNRIASDAMDHPIRLIFRCFLGWIYGSKLSGTLVIPDGL</sequence>